<sequence length="477" mass="51787">MVRRTWVVAAAVTAALLGGCSGQTRPLFSGAGAQEFPAPVPVPVDLAGAGDPYFPGYGNGGYDVSAYDLKIKYEPATDKLAGVATVTATATTDLSKFHLDLHGLTVDKITVEGVAATSTRQGDELIITPAVPVASGKQFVTVVTYGGVPKAITAPDLGITGFLTTPDGAFTLGEPESATTWFPVNDHPKDKALYAIELTVPGDLDAISNGLLEGKSTANGWTSWRWKVTSPMAPYLATFVIGDYRTVEGVHKGKPVLTAVAETLPKGDIDEAMAKTTEITDFLEQYFGPYPFDAYGGIVIDDERVRYALETQTRPVYSNAFWSRGQNTIVVAHELAHQWFGDSVSVERWEHIWLNEGFATYAQWMWGEKIGVSTIQEEFDSRYEDPGSRIWDIAPGAPGADNIFSGSVYDRGGMTLHALRKLVGDDKFFEILKTWATDQRDGNANTAEFITLAERVSGQDLGDFFQKWLFETGRPAQ</sequence>
<dbReference type="EMBL" id="BONI01000017">
    <property type="protein sequence ID" value="GIG05737.1"/>
    <property type="molecule type" value="Genomic_DNA"/>
</dbReference>
<dbReference type="Pfam" id="PF01433">
    <property type="entry name" value="Peptidase_M1"/>
    <property type="match status" value="1"/>
</dbReference>
<reference evidence="15 16" key="1">
    <citation type="submission" date="2021-01" db="EMBL/GenBank/DDBJ databases">
        <title>Whole genome shotgun sequence of Catellatospora coxensis NBRC 107359.</title>
        <authorList>
            <person name="Komaki H."/>
            <person name="Tamura T."/>
        </authorList>
    </citation>
    <scope>NUCLEOTIDE SEQUENCE [LARGE SCALE GENOMIC DNA]</scope>
    <source>
        <strain evidence="15 16">NBRC 107359</strain>
    </source>
</reference>
<comment type="similarity">
    <text evidence="3">Belongs to the peptidase M1 family.</text>
</comment>
<evidence type="ECO:0000313" key="16">
    <source>
        <dbReference type="Proteomes" id="UP000630887"/>
    </source>
</evidence>
<name>A0A8J3KT39_9ACTN</name>
<organism evidence="15 16">
    <name type="scientific">Catellatospora coxensis</name>
    <dbReference type="NCBI Taxonomy" id="310354"/>
    <lineage>
        <taxon>Bacteria</taxon>
        <taxon>Bacillati</taxon>
        <taxon>Actinomycetota</taxon>
        <taxon>Actinomycetes</taxon>
        <taxon>Micromonosporales</taxon>
        <taxon>Micromonosporaceae</taxon>
        <taxon>Catellatospora</taxon>
    </lineage>
</organism>
<gene>
    <name evidence="15" type="ORF">Cco03nite_24370</name>
</gene>
<comment type="cofactor">
    <cofactor evidence="2">
        <name>Zn(2+)</name>
        <dbReference type="ChEBI" id="CHEBI:29105"/>
    </cofactor>
</comment>
<feature type="domain" description="Peptidase M1 membrane alanine aminopeptidase" evidence="13">
    <location>
        <begin position="273"/>
        <end position="468"/>
    </location>
</feature>
<dbReference type="InterPro" id="IPR014782">
    <property type="entry name" value="Peptidase_M1_dom"/>
</dbReference>
<dbReference type="GO" id="GO:0016285">
    <property type="term" value="F:alanyl aminopeptidase activity"/>
    <property type="evidence" value="ECO:0007669"/>
    <property type="project" value="UniProtKB-EC"/>
</dbReference>
<evidence type="ECO:0000256" key="11">
    <source>
        <dbReference type="ARBA" id="ARBA00029811"/>
    </source>
</evidence>
<dbReference type="RefSeq" id="WP_203692159.1">
    <property type="nucleotide sequence ID" value="NZ_BAAALC010000027.1"/>
</dbReference>
<keyword evidence="9" id="KW-0862">Zinc</keyword>
<evidence type="ECO:0000256" key="8">
    <source>
        <dbReference type="ARBA" id="ARBA00022801"/>
    </source>
</evidence>
<keyword evidence="6" id="KW-0645">Protease</keyword>
<dbReference type="CDD" id="cd09603">
    <property type="entry name" value="M1_APN_like"/>
    <property type="match status" value="1"/>
</dbReference>
<dbReference type="InterPro" id="IPR027268">
    <property type="entry name" value="Peptidase_M4/M1_CTD_sf"/>
</dbReference>
<dbReference type="InterPro" id="IPR050344">
    <property type="entry name" value="Peptidase_M1_aminopeptidases"/>
</dbReference>
<dbReference type="InterPro" id="IPR045357">
    <property type="entry name" value="Aminopeptidase_N-like_N"/>
</dbReference>
<evidence type="ECO:0000256" key="2">
    <source>
        <dbReference type="ARBA" id="ARBA00001947"/>
    </source>
</evidence>
<dbReference type="Gene3D" id="2.60.40.1730">
    <property type="entry name" value="tricorn interacting facor f3 domain"/>
    <property type="match status" value="1"/>
</dbReference>
<keyword evidence="7" id="KW-0479">Metal-binding</keyword>
<dbReference type="GO" id="GO:0008237">
    <property type="term" value="F:metallopeptidase activity"/>
    <property type="evidence" value="ECO:0007669"/>
    <property type="project" value="UniProtKB-KW"/>
</dbReference>
<dbReference type="Proteomes" id="UP000630887">
    <property type="component" value="Unassembled WGS sequence"/>
</dbReference>
<evidence type="ECO:0000259" key="13">
    <source>
        <dbReference type="Pfam" id="PF01433"/>
    </source>
</evidence>
<dbReference type="Gene3D" id="1.10.390.10">
    <property type="entry name" value="Neutral Protease Domain 2"/>
    <property type="match status" value="1"/>
</dbReference>
<evidence type="ECO:0000256" key="1">
    <source>
        <dbReference type="ARBA" id="ARBA00000098"/>
    </source>
</evidence>
<evidence type="ECO:0000259" key="14">
    <source>
        <dbReference type="Pfam" id="PF17900"/>
    </source>
</evidence>
<evidence type="ECO:0000256" key="5">
    <source>
        <dbReference type="ARBA" id="ARBA00015611"/>
    </source>
</evidence>
<evidence type="ECO:0000313" key="15">
    <source>
        <dbReference type="EMBL" id="GIG05737.1"/>
    </source>
</evidence>
<comment type="catalytic activity">
    <reaction evidence="1">
        <text>Release of an N-terminal amino acid, Xaa-|-Yaa- from a peptide, amide or arylamide. Xaa is preferably Ala, but may be most amino acids including Pro (slow action). When a terminal hydrophobic residue is followed by a prolyl residue, the two may be released as an intact Xaa-Pro dipeptide.</text>
        <dbReference type="EC" id="3.4.11.2"/>
    </reaction>
</comment>
<accession>A0A8J3KT39</accession>
<evidence type="ECO:0000256" key="3">
    <source>
        <dbReference type="ARBA" id="ARBA00010136"/>
    </source>
</evidence>
<keyword evidence="10" id="KW-0482">Metalloprotease</keyword>
<evidence type="ECO:0000256" key="12">
    <source>
        <dbReference type="ARBA" id="ARBA00031533"/>
    </source>
</evidence>
<dbReference type="SUPFAM" id="SSF55486">
    <property type="entry name" value="Metalloproteases ('zincins'), catalytic domain"/>
    <property type="match status" value="1"/>
</dbReference>
<dbReference type="SUPFAM" id="SSF63737">
    <property type="entry name" value="Leukotriene A4 hydrolase N-terminal domain"/>
    <property type="match status" value="1"/>
</dbReference>
<dbReference type="GO" id="GO:0008270">
    <property type="term" value="F:zinc ion binding"/>
    <property type="evidence" value="ECO:0007669"/>
    <property type="project" value="InterPro"/>
</dbReference>
<dbReference type="PRINTS" id="PR00756">
    <property type="entry name" value="ALADIPTASE"/>
</dbReference>
<evidence type="ECO:0000256" key="10">
    <source>
        <dbReference type="ARBA" id="ARBA00023049"/>
    </source>
</evidence>
<comment type="caution">
    <text evidence="15">The sequence shown here is derived from an EMBL/GenBank/DDBJ whole genome shotgun (WGS) entry which is preliminary data.</text>
</comment>
<dbReference type="PANTHER" id="PTHR11533:SF297">
    <property type="entry name" value="AMINOPEPTIDASE N"/>
    <property type="match status" value="1"/>
</dbReference>
<dbReference type="PANTHER" id="PTHR11533">
    <property type="entry name" value="PROTEASE M1 ZINC METALLOPROTEASE"/>
    <property type="match status" value="1"/>
</dbReference>
<evidence type="ECO:0000256" key="6">
    <source>
        <dbReference type="ARBA" id="ARBA00022670"/>
    </source>
</evidence>
<protein>
    <recommendedName>
        <fullName evidence="5">Aminopeptidase N</fullName>
        <ecNumber evidence="4">3.4.11.2</ecNumber>
    </recommendedName>
    <alternativeName>
        <fullName evidence="11">Alanine aminopeptidase</fullName>
    </alternativeName>
    <alternativeName>
        <fullName evidence="12">Lysyl aminopeptidase</fullName>
    </alternativeName>
</protein>
<proteinExistence type="inferred from homology"/>
<dbReference type="InterPro" id="IPR042097">
    <property type="entry name" value="Aminopeptidase_N-like_N_sf"/>
</dbReference>
<dbReference type="Pfam" id="PF17900">
    <property type="entry name" value="Peptidase_M1_N"/>
    <property type="match status" value="1"/>
</dbReference>
<dbReference type="InterPro" id="IPR001930">
    <property type="entry name" value="Peptidase_M1"/>
</dbReference>
<feature type="domain" description="Aminopeptidase N-like N-terminal" evidence="14">
    <location>
        <begin position="66"/>
        <end position="236"/>
    </location>
</feature>
<evidence type="ECO:0000256" key="4">
    <source>
        <dbReference type="ARBA" id="ARBA00012564"/>
    </source>
</evidence>
<dbReference type="PROSITE" id="PS51257">
    <property type="entry name" value="PROKAR_LIPOPROTEIN"/>
    <property type="match status" value="1"/>
</dbReference>
<dbReference type="GO" id="GO:0006508">
    <property type="term" value="P:proteolysis"/>
    <property type="evidence" value="ECO:0007669"/>
    <property type="project" value="UniProtKB-KW"/>
</dbReference>
<evidence type="ECO:0000256" key="9">
    <source>
        <dbReference type="ARBA" id="ARBA00022833"/>
    </source>
</evidence>
<keyword evidence="8" id="KW-0378">Hydrolase</keyword>
<evidence type="ECO:0000256" key="7">
    <source>
        <dbReference type="ARBA" id="ARBA00022723"/>
    </source>
</evidence>
<dbReference type="AlphaFoldDB" id="A0A8J3KT39"/>
<keyword evidence="16" id="KW-1185">Reference proteome</keyword>
<dbReference type="EC" id="3.4.11.2" evidence="4"/>